<dbReference type="SUPFAM" id="SSF53187">
    <property type="entry name" value="Zn-dependent exopeptidases"/>
    <property type="match status" value="1"/>
</dbReference>
<keyword evidence="3" id="KW-0378">Hydrolase</keyword>
<keyword evidence="2" id="KW-0479">Metal-binding</keyword>
<reference evidence="6" key="1">
    <citation type="journal article" date="2019" name="Int. J. Syst. Evol. Microbiol.">
        <title>The Global Catalogue of Microorganisms (GCM) 10K type strain sequencing project: providing services to taxonomists for standard genome sequencing and annotation.</title>
        <authorList>
            <consortium name="The Broad Institute Genomics Platform"/>
            <consortium name="The Broad Institute Genome Sequencing Center for Infectious Disease"/>
            <person name="Wu L."/>
            <person name="Ma J."/>
        </authorList>
    </citation>
    <scope>NUCLEOTIDE SEQUENCE [LARGE SCALE GENOMIC DNA]</scope>
    <source>
        <strain evidence="6">JCM 14326</strain>
    </source>
</reference>
<accession>A0ABP4ZPP2</accession>
<dbReference type="Proteomes" id="UP001501094">
    <property type="component" value="Unassembled WGS sequence"/>
</dbReference>
<evidence type="ECO:0000256" key="2">
    <source>
        <dbReference type="ARBA" id="ARBA00022723"/>
    </source>
</evidence>
<organism evidence="5 6">
    <name type="scientific">Myceligenerans crystallogenes</name>
    <dbReference type="NCBI Taxonomy" id="316335"/>
    <lineage>
        <taxon>Bacteria</taxon>
        <taxon>Bacillati</taxon>
        <taxon>Actinomycetota</taxon>
        <taxon>Actinomycetes</taxon>
        <taxon>Micrococcales</taxon>
        <taxon>Promicromonosporaceae</taxon>
        <taxon>Myceligenerans</taxon>
    </lineage>
</organism>
<proteinExistence type="predicted"/>
<feature type="domain" description="Peptidase M20 dimerisation" evidence="4">
    <location>
        <begin position="210"/>
        <end position="357"/>
    </location>
</feature>
<dbReference type="RefSeq" id="WP_344103530.1">
    <property type="nucleotide sequence ID" value="NZ_BAAANL010000005.1"/>
</dbReference>
<evidence type="ECO:0000313" key="5">
    <source>
        <dbReference type="EMBL" id="GAA1866717.1"/>
    </source>
</evidence>
<keyword evidence="1" id="KW-0645">Protease</keyword>
<dbReference type="PANTHER" id="PTHR43270:SF12">
    <property type="entry name" value="SUCCINYL-DIAMINOPIMELATE DESUCCINYLASE"/>
    <property type="match status" value="1"/>
</dbReference>
<protein>
    <submittedName>
        <fullName evidence="5">Dipeptidase</fullName>
    </submittedName>
</protein>
<dbReference type="Gene3D" id="3.40.630.10">
    <property type="entry name" value="Zn peptidases"/>
    <property type="match status" value="1"/>
</dbReference>
<dbReference type="InterPro" id="IPR011650">
    <property type="entry name" value="Peptidase_M20_dimer"/>
</dbReference>
<evidence type="ECO:0000256" key="3">
    <source>
        <dbReference type="ARBA" id="ARBA00022801"/>
    </source>
</evidence>
<name>A0ABP4ZPP2_9MICO</name>
<keyword evidence="6" id="KW-1185">Reference proteome</keyword>
<dbReference type="PANTHER" id="PTHR43270">
    <property type="entry name" value="BETA-ALA-HIS DIPEPTIDASE"/>
    <property type="match status" value="1"/>
</dbReference>
<dbReference type="InterPro" id="IPR002933">
    <property type="entry name" value="Peptidase_M20"/>
</dbReference>
<dbReference type="Gene3D" id="3.30.70.360">
    <property type="match status" value="1"/>
</dbReference>
<dbReference type="NCBIfam" id="NF005914">
    <property type="entry name" value="PRK07907.1"/>
    <property type="match status" value="1"/>
</dbReference>
<dbReference type="Pfam" id="PF01546">
    <property type="entry name" value="Peptidase_M20"/>
    <property type="match status" value="1"/>
</dbReference>
<evidence type="ECO:0000256" key="1">
    <source>
        <dbReference type="ARBA" id="ARBA00022670"/>
    </source>
</evidence>
<evidence type="ECO:0000313" key="6">
    <source>
        <dbReference type="Proteomes" id="UP001501094"/>
    </source>
</evidence>
<comment type="caution">
    <text evidence="5">The sequence shown here is derived from an EMBL/GenBank/DDBJ whole genome shotgun (WGS) entry which is preliminary data.</text>
</comment>
<gene>
    <name evidence="5" type="ORF">GCM10009751_26110</name>
</gene>
<dbReference type="Pfam" id="PF07687">
    <property type="entry name" value="M20_dimer"/>
    <property type="match status" value="1"/>
</dbReference>
<dbReference type="InterPro" id="IPR051458">
    <property type="entry name" value="Cyt/Met_Dipeptidase"/>
</dbReference>
<evidence type="ECO:0000259" key="4">
    <source>
        <dbReference type="Pfam" id="PF07687"/>
    </source>
</evidence>
<dbReference type="EMBL" id="BAAANL010000005">
    <property type="protein sequence ID" value="GAA1866717.1"/>
    <property type="molecule type" value="Genomic_DNA"/>
</dbReference>
<sequence>MTTHSSSSLADDGATALRSRVADLFPQLQSDLEALVRIPGVAFSGFDQRHVATSADAVAALLRGAGLPEVQILRAPRPDGTDGAPAVVARRPAPAGAPTVLLYAHHDVQPPGDPATWDTAPFEPVLKGERLHGRGAADDKAGLVAHLGALRALGDDLACGVTVFVEGEEEDGSPSFRNFLERYRDLLAADVIVVADSTNWKIGVPALTTSLRGLVDGYVELRVLDHAVHSGMFGGPVLDAYTLLARLIATFHDGSGNVAVEGLVSAPEPVVDYAEADFRADTGMLPGTELTGTGSIAGRLWCKPSLAVLGIDATPAEAASNTITPAVRAKLSLRLAPGQDPGAAADAIGKHVAANAPFGAQVTWTVKEKGKPFLAPADSAAMRAAREAFAAAWGTDPVDIGVGGSIPFIADLLEVFPAAAILVTGVEDPDSRAHGANESVHLGELRKAVLAEALLLRNIARGL</sequence>